<dbReference type="HOGENOM" id="CLU_3419227_0_0_9"/>
<dbReference type="AlphaFoldDB" id="Q49XH2"/>
<dbReference type="KEGG" id="ssp:SSP1380"/>
<name>Q49XH2_STAS1</name>
<evidence type="ECO:0000313" key="1">
    <source>
        <dbReference type="EMBL" id="BAE18525.1"/>
    </source>
</evidence>
<gene>
    <name evidence="1" type="ordered locus">SSP1380</name>
</gene>
<dbReference type="EMBL" id="AP008934">
    <property type="protein sequence ID" value="BAE18525.1"/>
    <property type="molecule type" value="Genomic_DNA"/>
</dbReference>
<reference evidence="1 2" key="1">
    <citation type="journal article" date="2005" name="Proc. Natl. Acad. Sci. U.S.A.">
        <title>Whole genome sequence of Staphylococcus saprophyticus reveals the pathogenesis of uncomplicated urinary tract infection.</title>
        <authorList>
            <person name="Kuroda M."/>
            <person name="Yamashita A."/>
            <person name="Hirakawa H."/>
            <person name="Kumano M."/>
            <person name="Morikawa K."/>
            <person name="Higashide M."/>
            <person name="Maruyama A."/>
            <person name="Inose Y."/>
            <person name="Matoba K."/>
            <person name="Toh H."/>
            <person name="Kuhara S."/>
            <person name="Hattori M."/>
            <person name="Ohta T."/>
        </authorList>
    </citation>
    <scope>NUCLEOTIDE SEQUENCE [LARGE SCALE GENOMIC DNA]</scope>
    <source>
        <strain evidence="2">ATCC 15305 / DSM 20229 / NCIMB 8711 / NCTC 7292 / S-41</strain>
    </source>
</reference>
<dbReference type="Proteomes" id="UP000006371">
    <property type="component" value="Chromosome"/>
</dbReference>
<evidence type="ECO:0000313" key="2">
    <source>
        <dbReference type="Proteomes" id="UP000006371"/>
    </source>
</evidence>
<accession>Q49XH2</accession>
<protein>
    <submittedName>
        <fullName evidence="1">Uncharacterized protein</fullName>
    </submittedName>
</protein>
<sequence length="25" mass="2948">MHQPLTFCNYPAITYFILFSNSVQI</sequence>
<keyword evidence="2" id="KW-1185">Reference proteome</keyword>
<proteinExistence type="predicted"/>
<organism evidence="1 2">
    <name type="scientific">Staphylococcus saprophyticus subsp. saprophyticus (strain ATCC 15305 / DSM 20229 / NCIMB 8711 / NCTC 7292 / S-41)</name>
    <dbReference type="NCBI Taxonomy" id="342451"/>
    <lineage>
        <taxon>Bacteria</taxon>
        <taxon>Bacillati</taxon>
        <taxon>Bacillota</taxon>
        <taxon>Bacilli</taxon>
        <taxon>Bacillales</taxon>
        <taxon>Staphylococcaceae</taxon>
        <taxon>Staphylococcus</taxon>
    </lineage>
</organism>